<protein>
    <submittedName>
        <fullName evidence="1">Nucleotidyl transferase AbiEii/AbiGii toxin family protein</fullName>
    </submittedName>
</protein>
<gene>
    <name evidence="1" type="ORF">FA743_14510</name>
</gene>
<dbReference type="GO" id="GO:0016740">
    <property type="term" value="F:transferase activity"/>
    <property type="evidence" value="ECO:0007669"/>
    <property type="project" value="UniProtKB-KW"/>
</dbReference>
<organism evidence="1 2">
    <name type="scientific">Paracoccus gahaiensis</name>
    <dbReference type="NCBI Taxonomy" id="1706839"/>
    <lineage>
        <taxon>Bacteria</taxon>
        <taxon>Pseudomonadati</taxon>
        <taxon>Pseudomonadota</taxon>
        <taxon>Alphaproteobacteria</taxon>
        <taxon>Rhodobacterales</taxon>
        <taxon>Paracoccaceae</taxon>
        <taxon>Paracoccus</taxon>
    </lineage>
</organism>
<dbReference type="EMBL" id="SUNI01000015">
    <property type="protein sequence ID" value="TJZ90655.1"/>
    <property type="molecule type" value="Genomic_DNA"/>
</dbReference>
<evidence type="ECO:0000313" key="1">
    <source>
        <dbReference type="EMBL" id="TJZ90655.1"/>
    </source>
</evidence>
<keyword evidence="2" id="KW-1185">Reference proteome</keyword>
<keyword evidence="1" id="KW-0808">Transferase</keyword>
<dbReference type="AlphaFoldDB" id="A0A4U0R6W7"/>
<sequence>MHDWSFGGGTALMLQIGHRDSYDSDIFISDPQYLPYLNPTIQEYDLDLEPSSYEGDGTRALKIIFDGVGEIDFISCAAVTDAPTEITEVRGRFVAREVPSEILGKKLVFRGSALQPRDMFDIAAAAQVLGEEKIITDLSQFHDAAKTTLEVVQKMDPDFAAAIMGRLMPCDGFEQLHKRAHGITRRVLEAAIERAESLA</sequence>
<dbReference type="Proteomes" id="UP000309747">
    <property type="component" value="Unassembled WGS sequence"/>
</dbReference>
<reference evidence="1 2" key="1">
    <citation type="submission" date="2019-04" db="EMBL/GenBank/DDBJ databases">
        <authorList>
            <person name="Li J."/>
        </authorList>
    </citation>
    <scope>NUCLEOTIDE SEQUENCE [LARGE SCALE GENOMIC DNA]</scope>
    <source>
        <strain evidence="1 2">KCTC 42687</strain>
    </source>
</reference>
<proteinExistence type="predicted"/>
<name>A0A4U0R6W7_9RHOB</name>
<dbReference type="InterPro" id="IPR014942">
    <property type="entry name" value="AbiEii"/>
</dbReference>
<comment type="caution">
    <text evidence="1">The sequence shown here is derived from an EMBL/GenBank/DDBJ whole genome shotgun (WGS) entry which is preliminary data.</text>
</comment>
<evidence type="ECO:0000313" key="2">
    <source>
        <dbReference type="Proteomes" id="UP000309747"/>
    </source>
</evidence>
<accession>A0A4U0R6W7</accession>
<dbReference type="Pfam" id="PF08843">
    <property type="entry name" value="AbiEii"/>
    <property type="match status" value="1"/>
</dbReference>
<dbReference type="OrthoDB" id="7305331at2"/>